<dbReference type="AlphaFoldDB" id="A0A1F4UTS9"/>
<feature type="domain" description="Response regulatory" evidence="3">
    <location>
        <begin position="4"/>
        <end position="120"/>
    </location>
</feature>
<comment type="caution">
    <text evidence="4">The sequence shown here is derived from an EMBL/GenBank/DDBJ whole genome shotgun (WGS) entry which is preliminary data.</text>
</comment>
<dbReference type="InterPro" id="IPR001789">
    <property type="entry name" value="Sig_transdc_resp-reg_receiver"/>
</dbReference>
<reference evidence="4 5" key="1">
    <citation type="journal article" date="2016" name="Nat. Commun.">
        <title>Thousands of microbial genomes shed light on interconnected biogeochemical processes in an aquifer system.</title>
        <authorList>
            <person name="Anantharaman K."/>
            <person name="Brown C.T."/>
            <person name="Hug L.A."/>
            <person name="Sharon I."/>
            <person name="Castelle C.J."/>
            <person name="Probst A.J."/>
            <person name="Thomas B.C."/>
            <person name="Singh A."/>
            <person name="Wilkins M.J."/>
            <person name="Karaoz U."/>
            <person name="Brodie E.L."/>
            <person name="Williams K.H."/>
            <person name="Hubbard S.S."/>
            <person name="Banfield J.F."/>
        </authorList>
    </citation>
    <scope>NUCLEOTIDE SEQUENCE [LARGE SCALE GENOMIC DNA]</scope>
</reference>
<proteinExistence type="predicted"/>
<dbReference type="SUPFAM" id="SSF52172">
    <property type="entry name" value="CheY-like"/>
    <property type="match status" value="1"/>
</dbReference>
<gene>
    <name evidence="4" type="ORF">A2W32_03805</name>
</gene>
<dbReference type="InterPro" id="IPR050595">
    <property type="entry name" value="Bact_response_regulator"/>
</dbReference>
<sequence length="123" mass="13820">MPIKILVAEDDRFLSKVYTTKFEKAGYEVKNALDGTEVFQILQNFTPDVILLDLIMPLKDGFLTLKELKSNDKYKNIPVIIASNLGQKDEIDKGISLGAADYLVKSDTTIEKLIEKVNKLVSK</sequence>
<dbReference type="GO" id="GO:0000160">
    <property type="term" value="P:phosphorelay signal transduction system"/>
    <property type="evidence" value="ECO:0007669"/>
    <property type="project" value="InterPro"/>
</dbReference>
<feature type="modified residue" description="4-aspartylphosphate" evidence="2">
    <location>
        <position position="53"/>
    </location>
</feature>
<dbReference type="PROSITE" id="PS50110">
    <property type="entry name" value="RESPONSE_REGULATORY"/>
    <property type="match status" value="1"/>
</dbReference>
<dbReference type="PANTHER" id="PTHR44591:SF3">
    <property type="entry name" value="RESPONSE REGULATORY DOMAIN-CONTAINING PROTEIN"/>
    <property type="match status" value="1"/>
</dbReference>
<protein>
    <recommendedName>
        <fullName evidence="3">Response regulatory domain-containing protein</fullName>
    </recommendedName>
</protein>
<evidence type="ECO:0000313" key="4">
    <source>
        <dbReference type="EMBL" id="OGC48312.1"/>
    </source>
</evidence>
<evidence type="ECO:0000256" key="1">
    <source>
        <dbReference type="ARBA" id="ARBA00022553"/>
    </source>
</evidence>
<keyword evidence="1 2" id="KW-0597">Phosphoprotein</keyword>
<evidence type="ECO:0000313" key="5">
    <source>
        <dbReference type="Proteomes" id="UP000177371"/>
    </source>
</evidence>
<evidence type="ECO:0000256" key="2">
    <source>
        <dbReference type="PROSITE-ProRule" id="PRU00169"/>
    </source>
</evidence>
<evidence type="ECO:0000259" key="3">
    <source>
        <dbReference type="PROSITE" id="PS50110"/>
    </source>
</evidence>
<organism evidence="4 5">
    <name type="scientific">candidate division WWE3 bacterium RBG_16_37_10</name>
    <dbReference type="NCBI Taxonomy" id="1802610"/>
    <lineage>
        <taxon>Bacteria</taxon>
        <taxon>Katanobacteria</taxon>
    </lineage>
</organism>
<accession>A0A1F4UTS9</accession>
<name>A0A1F4UTS9_UNCKA</name>
<dbReference type="InterPro" id="IPR011006">
    <property type="entry name" value="CheY-like_superfamily"/>
</dbReference>
<dbReference type="Pfam" id="PF00072">
    <property type="entry name" value="Response_reg"/>
    <property type="match status" value="1"/>
</dbReference>
<dbReference type="Proteomes" id="UP000177371">
    <property type="component" value="Unassembled WGS sequence"/>
</dbReference>
<dbReference type="STRING" id="1802610.A2W32_03805"/>
<dbReference type="EMBL" id="MEUT01000071">
    <property type="protein sequence ID" value="OGC48312.1"/>
    <property type="molecule type" value="Genomic_DNA"/>
</dbReference>
<dbReference type="SMART" id="SM00448">
    <property type="entry name" value="REC"/>
    <property type="match status" value="1"/>
</dbReference>
<dbReference type="Gene3D" id="3.40.50.2300">
    <property type="match status" value="1"/>
</dbReference>
<dbReference type="PANTHER" id="PTHR44591">
    <property type="entry name" value="STRESS RESPONSE REGULATOR PROTEIN 1"/>
    <property type="match status" value="1"/>
</dbReference>